<dbReference type="AlphaFoldDB" id="A0A3S5FFN9"/>
<evidence type="ECO:0000313" key="1">
    <source>
        <dbReference type="EMBL" id="VEL32969.1"/>
    </source>
</evidence>
<name>A0A3S5FFN9_9PLAT</name>
<protein>
    <submittedName>
        <fullName evidence="1">Uncharacterized protein</fullName>
    </submittedName>
</protein>
<dbReference type="Pfam" id="PF13637">
    <property type="entry name" value="Ank_4"/>
    <property type="match status" value="1"/>
</dbReference>
<keyword evidence="2" id="KW-1185">Reference proteome</keyword>
<dbReference type="Gene3D" id="1.25.40.20">
    <property type="entry name" value="Ankyrin repeat-containing domain"/>
    <property type="match status" value="1"/>
</dbReference>
<proteinExistence type="predicted"/>
<dbReference type="SMART" id="SM00248">
    <property type="entry name" value="ANK"/>
    <property type="match status" value="2"/>
</dbReference>
<dbReference type="EMBL" id="CAAALY010244958">
    <property type="protein sequence ID" value="VEL32969.1"/>
    <property type="molecule type" value="Genomic_DNA"/>
</dbReference>
<sequence length="212" mass="22795">MALLQCGQLSPSWLDGHGQTTLAHAVSHGYLSGLQAMRQRGADINAGLVAGPLHYAAAGGHLGCLHYLLTELQGGLGQAANRDGYESVPVALSSSMPFATSASLHSAQVLSFPTQSSPEHGLKSDATHTCNWLLNRTSANPLLLTADGRLPSQVARCNLASLRIQATRRRTDVIRGRMNERELATIILRLEKASEILEKHENRNNSIAIIYV</sequence>
<dbReference type="SUPFAM" id="SSF48403">
    <property type="entry name" value="Ankyrin repeat"/>
    <property type="match status" value="1"/>
</dbReference>
<dbReference type="InterPro" id="IPR036770">
    <property type="entry name" value="Ankyrin_rpt-contain_sf"/>
</dbReference>
<dbReference type="Proteomes" id="UP000784294">
    <property type="component" value="Unassembled WGS sequence"/>
</dbReference>
<organism evidence="1 2">
    <name type="scientific">Protopolystoma xenopodis</name>
    <dbReference type="NCBI Taxonomy" id="117903"/>
    <lineage>
        <taxon>Eukaryota</taxon>
        <taxon>Metazoa</taxon>
        <taxon>Spiralia</taxon>
        <taxon>Lophotrochozoa</taxon>
        <taxon>Platyhelminthes</taxon>
        <taxon>Monogenea</taxon>
        <taxon>Polyopisthocotylea</taxon>
        <taxon>Polystomatidea</taxon>
        <taxon>Polystomatidae</taxon>
        <taxon>Protopolystoma</taxon>
    </lineage>
</organism>
<reference evidence="1" key="1">
    <citation type="submission" date="2018-11" db="EMBL/GenBank/DDBJ databases">
        <authorList>
            <consortium name="Pathogen Informatics"/>
        </authorList>
    </citation>
    <scope>NUCLEOTIDE SEQUENCE</scope>
</reference>
<accession>A0A3S5FFN9</accession>
<gene>
    <name evidence="1" type="ORF">PXEA_LOCUS26409</name>
</gene>
<evidence type="ECO:0000313" key="2">
    <source>
        <dbReference type="Proteomes" id="UP000784294"/>
    </source>
</evidence>
<comment type="caution">
    <text evidence="1">The sequence shown here is derived from an EMBL/GenBank/DDBJ whole genome shotgun (WGS) entry which is preliminary data.</text>
</comment>
<dbReference type="InterPro" id="IPR002110">
    <property type="entry name" value="Ankyrin_rpt"/>
</dbReference>